<keyword evidence="9" id="KW-1185">Reference proteome</keyword>
<dbReference type="InterPro" id="IPR006620">
    <property type="entry name" value="Pro_4_hyd_alph"/>
</dbReference>
<dbReference type="GO" id="GO:0005783">
    <property type="term" value="C:endoplasmic reticulum"/>
    <property type="evidence" value="ECO:0007669"/>
    <property type="project" value="TreeGrafter"/>
</dbReference>
<dbReference type="GO" id="GO:0031418">
    <property type="term" value="F:L-ascorbic acid binding"/>
    <property type="evidence" value="ECO:0007669"/>
    <property type="project" value="InterPro"/>
</dbReference>
<feature type="region of interest" description="Disordered" evidence="6">
    <location>
        <begin position="206"/>
        <end position="262"/>
    </location>
</feature>
<dbReference type="GO" id="GO:0004656">
    <property type="term" value="F:procollagen-proline 4-dioxygenase activity"/>
    <property type="evidence" value="ECO:0007669"/>
    <property type="project" value="TreeGrafter"/>
</dbReference>
<evidence type="ECO:0000256" key="6">
    <source>
        <dbReference type="SAM" id="MobiDB-lite"/>
    </source>
</evidence>
<evidence type="ECO:0000256" key="1">
    <source>
        <dbReference type="ARBA" id="ARBA00001961"/>
    </source>
</evidence>
<gene>
    <name evidence="8" type="ORF">SEMRO_349_G123480.1</name>
</gene>
<keyword evidence="2" id="KW-0479">Metal-binding</keyword>
<evidence type="ECO:0000256" key="3">
    <source>
        <dbReference type="ARBA" id="ARBA00022964"/>
    </source>
</evidence>
<dbReference type="PANTHER" id="PTHR10869">
    <property type="entry name" value="PROLYL 4-HYDROXYLASE ALPHA SUBUNIT"/>
    <property type="match status" value="1"/>
</dbReference>
<keyword evidence="5" id="KW-0408">Iron</keyword>
<comment type="cofactor">
    <cofactor evidence="1">
        <name>L-ascorbate</name>
        <dbReference type="ChEBI" id="CHEBI:38290"/>
    </cofactor>
</comment>
<evidence type="ECO:0000313" key="8">
    <source>
        <dbReference type="EMBL" id="CAB9508491.1"/>
    </source>
</evidence>
<keyword evidence="4" id="KW-0560">Oxidoreductase</keyword>
<evidence type="ECO:0000313" key="9">
    <source>
        <dbReference type="Proteomes" id="UP001153069"/>
    </source>
</evidence>
<dbReference type="Pfam" id="PF13640">
    <property type="entry name" value="2OG-FeII_Oxy_3"/>
    <property type="match status" value="1"/>
</dbReference>
<keyword evidence="3" id="KW-0223">Dioxygenase</keyword>
<reference evidence="8" key="1">
    <citation type="submission" date="2020-06" db="EMBL/GenBank/DDBJ databases">
        <authorList>
            <consortium name="Plant Systems Biology data submission"/>
        </authorList>
    </citation>
    <scope>NUCLEOTIDE SEQUENCE</scope>
    <source>
        <strain evidence="8">D6</strain>
    </source>
</reference>
<organism evidence="8 9">
    <name type="scientific">Seminavis robusta</name>
    <dbReference type="NCBI Taxonomy" id="568900"/>
    <lineage>
        <taxon>Eukaryota</taxon>
        <taxon>Sar</taxon>
        <taxon>Stramenopiles</taxon>
        <taxon>Ochrophyta</taxon>
        <taxon>Bacillariophyta</taxon>
        <taxon>Bacillariophyceae</taxon>
        <taxon>Bacillariophycidae</taxon>
        <taxon>Naviculales</taxon>
        <taxon>Naviculaceae</taxon>
        <taxon>Seminavis</taxon>
    </lineage>
</organism>
<protein>
    <submittedName>
        <fullName evidence="8">P4Hc</fullName>
    </submittedName>
</protein>
<dbReference type="EMBL" id="CAICTM010000348">
    <property type="protein sequence ID" value="CAB9508491.1"/>
    <property type="molecule type" value="Genomic_DNA"/>
</dbReference>
<dbReference type="Gene3D" id="2.60.120.620">
    <property type="entry name" value="q2cbj1_9rhob like domain"/>
    <property type="match status" value="1"/>
</dbReference>
<feature type="region of interest" description="Disordered" evidence="6">
    <location>
        <begin position="521"/>
        <end position="548"/>
    </location>
</feature>
<feature type="compositionally biased region" description="Acidic residues" evidence="6">
    <location>
        <begin position="532"/>
        <end position="548"/>
    </location>
</feature>
<comment type="caution">
    <text evidence="8">The sequence shown here is derived from an EMBL/GenBank/DDBJ whole genome shotgun (WGS) entry which is preliminary data.</text>
</comment>
<evidence type="ECO:0000256" key="5">
    <source>
        <dbReference type="ARBA" id="ARBA00023004"/>
    </source>
</evidence>
<dbReference type="PROSITE" id="PS51471">
    <property type="entry name" value="FE2OG_OXY"/>
    <property type="match status" value="1"/>
</dbReference>
<dbReference type="GO" id="GO:0005506">
    <property type="term" value="F:iron ion binding"/>
    <property type="evidence" value="ECO:0007669"/>
    <property type="project" value="InterPro"/>
</dbReference>
<dbReference type="InterPro" id="IPR044862">
    <property type="entry name" value="Pro_4_hyd_alph_FE2OG_OXY"/>
</dbReference>
<dbReference type="AlphaFoldDB" id="A0A9N8DTN5"/>
<dbReference type="PANTHER" id="PTHR10869:SF247">
    <property type="entry name" value="FE2OG DIOXYGENASE DOMAIN-CONTAINING PROTEIN"/>
    <property type="match status" value="1"/>
</dbReference>
<feature type="compositionally biased region" description="Basic and acidic residues" evidence="6">
    <location>
        <begin position="216"/>
        <end position="257"/>
    </location>
</feature>
<name>A0A9N8DTN5_9STRA</name>
<proteinExistence type="predicted"/>
<feature type="domain" description="Fe2OG dioxygenase" evidence="7">
    <location>
        <begin position="399"/>
        <end position="520"/>
    </location>
</feature>
<feature type="compositionally biased region" description="Low complexity" evidence="6">
    <location>
        <begin position="206"/>
        <end position="215"/>
    </location>
</feature>
<evidence type="ECO:0000259" key="7">
    <source>
        <dbReference type="PROSITE" id="PS51471"/>
    </source>
</evidence>
<dbReference type="OrthoDB" id="197550at2759"/>
<dbReference type="InterPro" id="IPR045054">
    <property type="entry name" value="P4HA-like"/>
</dbReference>
<accession>A0A9N8DTN5</accession>
<dbReference type="SMART" id="SM00702">
    <property type="entry name" value="P4Hc"/>
    <property type="match status" value="1"/>
</dbReference>
<dbReference type="InterPro" id="IPR005123">
    <property type="entry name" value="Oxoglu/Fe-dep_dioxygenase_dom"/>
</dbReference>
<evidence type="ECO:0000256" key="2">
    <source>
        <dbReference type="ARBA" id="ARBA00022723"/>
    </source>
</evidence>
<sequence length="548" mass="61877">MGKNKRKRTNHALFHAVKARNQGVESVKPVITSHVATTTGTTTSEEISDADLATTIRTLETLVSSSSNSMIFHSKRFKDLRRTLHPLVLEQLQSYDKGVDYRQKVTHALQHHQWSDALAALQACRDFQQYPKQGTVQRWVRDCSALEEEGQMPLLQAILRLSAAAGAGAGDGNKHDPGQALAAHLANQPESKDKLVILEGWKWWDNDSNSNSQNHDTSKEKMDAVKKDEKEDEKEKEADEKTTNKEEKEKDSKKEATADDNTSLDNLKSRIVYREAAAERTPPNHYDLLLHALTKPDNNLITWSDNHPTTQSHPIPFLPQPARVLPNVLTRDECQQLRRVTTTLGYRSDHPVSQAHPTGIDSCELMVDSESILNVIWERVQPHLPATLTAHNKTVQLFGINPRWRCFRYGQDCVYRPHLDGSWPLCYLDEEGKYHCPKQQKQQYSDAIKSYLTFLIYLNDDFEGGETRYYLPQGVARGIVPRAGSVVVFPQGNLASLIHEGSQVTKGTKYVVRTDVLYRPAGKAQENGDNNNEIEEVGEEDGNDEQEQ</sequence>
<dbReference type="Proteomes" id="UP001153069">
    <property type="component" value="Unassembled WGS sequence"/>
</dbReference>
<evidence type="ECO:0000256" key="4">
    <source>
        <dbReference type="ARBA" id="ARBA00023002"/>
    </source>
</evidence>